<proteinExistence type="predicted"/>
<sequence>MANEPYGDVEIVIPSKVDTHTAFNSKQTSSGSRAPTTKLKLRLRQDKRTLEITRHTVSGSSSHYTSSGSNGAQARDGQPGSGTLKSTVIGRGSGSQGFTPRDQDGNNVGMIVTSKKVIPVVIRAGYRMEILGEEGALDEEEVGALGLLGEFLRIMRVLERDVGGVEDCLKEMEKLSVSAGEKRGFQMHDEFENEREKRVVKARKLEEGVGGSRSELGKRPTMAAPSNRTIIAPELPMPGGLGGGVSANAVGGRACAGTTTATSRTASGDSSSSSSLALVHISSPSSSNISITAPQPNPNSYSRPAGTGLGRTALNSNSNSNTLTSRLAIPARPARFPSGSWSWRSRTSTDSSSSSSGSSKSRNTSTSTNEATSNL</sequence>
<evidence type="ECO:0000313" key="2">
    <source>
        <dbReference type="Proteomes" id="UP001055072"/>
    </source>
</evidence>
<comment type="caution">
    <text evidence="1">The sequence shown here is derived from an EMBL/GenBank/DDBJ whole genome shotgun (WGS) entry which is preliminary data.</text>
</comment>
<protein>
    <submittedName>
        <fullName evidence="1">Uncharacterized protein</fullName>
    </submittedName>
</protein>
<dbReference type="EMBL" id="MU274923">
    <property type="protein sequence ID" value="KAI0086459.1"/>
    <property type="molecule type" value="Genomic_DNA"/>
</dbReference>
<keyword evidence="2" id="KW-1185">Reference proteome</keyword>
<name>A0ACB8TX74_9APHY</name>
<organism evidence="1 2">
    <name type="scientific">Irpex rosettiformis</name>
    <dbReference type="NCBI Taxonomy" id="378272"/>
    <lineage>
        <taxon>Eukaryota</taxon>
        <taxon>Fungi</taxon>
        <taxon>Dikarya</taxon>
        <taxon>Basidiomycota</taxon>
        <taxon>Agaricomycotina</taxon>
        <taxon>Agaricomycetes</taxon>
        <taxon>Polyporales</taxon>
        <taxon>Irpicaceae</taxon>
        <taxon>Irpex</taxon>
    </lineage>
</organism>
<reference evidence="1" key="1">
    <citation type="journal article" date="2021" name="Environ. Microbiol.">
        <title>Gene family expansions and transcriptome signatures uncover fungal adaptations to wood decay.</title>
        <authorList>
            <person name="Hage H."/>
            <person name="Miyauchi S."/>
            <person name="Viragh M."/>
            <person name="Drula E."/>
            <person name="Min B."/>
            <person name="Chaduli D."/>
            <person name="Navarro D."/>
            <person name="Favel A."/>
            <person name="Norest M."/>
            <person name="Lesage-Meessen L."/>
            <person name="Balint B."/>
            <person name="Merenyi Z."/>
            <person name="de Eugenio L."/>
            <person name="Morin E."/>
            <person name="Martinez A.T."/>
            <person name="Baldrian P."/>
            <person name="Stursova M."/>
            <person name="Martinez M.J."/>
            <person name="Novotny C."/>
            <person name="Magnuson J.K."/>
            <person name="Spatafora J.W."/>
            <person name="Maurice S."/>
            <person name="Pangilinan J."/>
            <person name="Andreopoulos W."/>
            <person name="LaButti K."/>
            <person name="Hundley H."/>
            <person name="Na H."/>
            <person name="Kuo A."/>
            <person name="Barry K."/>
            <person name="Lipzen A."/>
            <person name="Henrissat B."/>
            <person name="Riley R."/>
            <person name="Ahrendt S."/>
            <person name="Nagy L.G."/>
            <person name="Grigoriev I.V."/>
            <person name="Martin F."/>
            <person name="Rosso M.N."/>
        </authorList>
    </citation>
    <scope>NUCLEOTIDE SEQUENCE</scope>
    <source>
        <strain evidence="1">CBS 384.51</strain>
    </source>
</reference>
<accession>A0ACB8TX74</accession>
<gene>
    <name evidence="1" type="ORF">BDY19DRAFT_344071</name>
</gene>
<evidence type="ECO:0000313" key="1">
    <source>
        <dbReference type="EMBL" id="KAI0086459.1"/>
    </source>
</evidence>
<dbReference type="Proteomes" id="UP001055072">
    <property type="component" value="Unassembled WGS sequence"/>
</dbReference>